<evidence type="ECO:0000313" key="31">
    <source>
        <dbReference type="Proteomes" id="UP001139193"/>
    </source>
</evidence>
<evidence type="ECO:0000256" key="24">
    <source>
        <dbReference type="PROSITE-ProRule" id="PRU00333"/>
    </source>
</evidence>
<protein>
    <recommendedName>
        <fullName evidence="7 20">Methionine synthase</fullName>
        <ecNumber evidence="6 20">2.1.1.13</ecNumber>
    </recommendedName>
    <alternativeName>
        <fullName evidence="19 21">5-methyltetrahydrofolate--homocysteine methyltransferase</fullName>
    </alternativeName>
</protein>
<feature type="domain" description="AdoMet activation" evidence="27">
    <location>
        <begin position="898"/>
        <end position="1231"/>
    </location>
</feature>
<keyword evidence="14" id="KW-0677">Repeat</keyword>
<dbReference type="InterPro" id="IPR003726">
    <property type="entry name" value="HCY_dom"/>
</dbReference>
<dbReference type="InterPro" id="IPR006158">
    <property type="entry name" value="Cobalamin-bd"/>
</dbReference>
<feature type="binding site" evidence="23">
    <location>
        <position position="948"/>
    </location>
    <ligand>
        <name>S-adenosyl-L-methionine</name>
        <dbReference type="ChEBI" id="CHEBI:59789"/>
    </ligand>
</feature>
<keyword evidence="9 21" id="KW-0028">Amino-acid biosynthesis</keyword>
<keyword evidence="8 21" id="KW-0489">Methyltransferase</keyword>
<dbReference type="FunFam" id="3.20.20.20:FF:000002">
    <property type="entry name" value="Methionine synthase"/>
    <property type="match status" value="1"/>
</dbReference>
<accession>A0A9X2AHT7</accession>
<feature type="domain" description="B12-binding N-terminal" evidence="29">
    <location>
        <begin position="650"/>
        <end position="744"/>
    </location>
</feature>
<dbReference type="GO" id="GO:0008705">
    <property type="term" value="F:methionine synthase activity"/>
    <property type="evidence" value="ECO:0007669"/>
    <property type="project" value="UniProtKB-UniRule"/>
</dbReference>
<comment type="domain">
    <text evidence="21">Modular enzyme with four functionally distinct domains. The isolated Hcy-binding domain catalyzes methyl transfer from free methylcobalamin to homocysteine. The Hcy-binding domain in association with the pterin-binding domain catalyzes the methylation of cob(I)alamin by methyltetrahydrofolate and the methylation of homocysteine. The B12-binding domain binds the cofactor. The AdoMet activation domain binds S-adenosyl-L-methionine. Under aerobic conditions cob(I)alamin can be converted to inactive cob(II)alamin. Reductive methylation by S-adenosyl-L-methionine and flavodoxin regenerates methylcobalamin.</text>
</comment>
<dbReference type="SUPFAM" id="SSF56507">
    <property type="entry name" value="Methionine synthase activation domain-like"/>
    <property type="match status" value="1"/>
</dbReference>
<name>A0A9X2AHT7_9BACT</name>
<evidence type="ECO:0000256" key="7">
    <source>
        <dbReference type="ARBA" id="ARBA00013998"/>
    </source>
</evidence>
<dbReference type="CDD" id="cd00740">
    <property type="entry name" value="MeTr"/>
    <property type="match status" value="1"/>
</dbReference>
<dbReference type="Pfam" id="PF00809">
    <property type="entry name" value="Pterin_bind"/>
    <property type="match status" value="1"/>
</dbReference>
<evidence type="ECO:0000259" key="26">
    <source>
        <dbReference type="PROSITE" id="PS50972"/>
    </source>
</evidence>
<dbReference type="NCBIfam" id="NF007024">
    <property type="entry name" value="PRK09490.1"/>
    <property type="match status" value="1"/>
</dbReference>
<dbReference type="FunFam" id="3.20.20.330:FF:000001">
    <property type="entry name" value="Methionine synthase"/>
    <property type="match status" value="1"/>
</dbReference>
<evidence type="ECO:0000259" key="28">
    <source>
        <dbReference type="PROSITE" id="PS51332"/>
    </source>
</evidence>
<dbReference type="InterPro" id="IPR011005">
    <property type="entry name" value="Dihydropteroate_synth-like_sf"/>
</dbReference>
<feature type="binding site" evidence="22 24">
    <location>
        <position position="312"/>
    </location>
    <ligand>
        <name>Zn(2+)</name>
        <dbReference type="ChEBI" id="CHEBI:29105"/>
    </ligand>
</feature>
<evidence type="ECO:0000256" key="2">
    <source>
        <dbReference type="ARBA" id="ARBA00001947"/>
    </source>
</evidence>
<feature type="binding site" evidence="23">
    <location>
        <position position="806"/>
    </location>
    <ligand>
        <name>methylcob(III)alamin</name>
        <dbReference type="ChEBI" id="CHEBI:28115"/>
    </ligand>
</feature>
<dbReference type="SMART" id="SM01018">
    <property type="entry name" value="B12-binding_2"/>
    <property type="match status" value="1"/>
</dbReference>
<dbReference type="Proteomes" id="UP001139193">
    <property type="component" value="Unassembled WGS sequence"/>
</dbReference>
<keyword evidence="11 21" id="KW-0808">Transferase</keyword>
<comment type="catalytic activity">
    <reaction evidence="1 21">
        <text>(6S)-5-methyl-5,6,7,8-tetrahydrofolate + L-homocysteine = (6S)-5,6,7,8-tetrahydrofolate + L-methionine</text>
        <dbReference type="Rhea" id="RHEA:11172"/>
        <dbReference type="ChEBI" id="CHEBI:18608"/>
        <dbReference type="ChEBI" id="CHEBI:57453"/>
        <dbReference type="ChEBI" id="CHEBI:57844"/>
        <dbReference type="ChEBI" id="CHEBI:58199"/>
        <dbReference type="EC" id="2.1.1.13"/>
    </reaction>
</comment>
<dbReference type="InterPro" id="IPR036589">
    <property type="entry name" value="HCY_dom_sf"/>
</dbReference>
<dbReference type="PROSITE" id="PS50974">
    <property type="entry name" value="ADOMET_ACTIVATION"/>
    <property type="match status" value="1"/>
</dbReference>
<keyword evidence="17 21" id="KW-0170">Cobalt</keyword>
<evidence type="ECO:0000256" key="10">
    <source>
        <dbReference type="ARBA" id="ARBA00022628"/>
    </source>
</evidence>
<dbReference type="PANTHER" id="PTHR45833:SF1">
    <property type="entry name" value="METHIONINE SYNTHASE"/>
    <property type="match status" value="1"/>
</dbReference>
<evidence type="ECO:0000256" key="1">
    <source>
        <dbReference type="ARBA" id="ARBA00001700"/>
    </source>
</evidence>
<proteinExistence type="inferred from homology"/>
<dbReference type="GO" id="GO:0050667">
    <property type="term" value="P:homocysteine metabolic process"/>
    <property type="evidence" value="ECO:0007669"/>
    <property type="project" value="TreeGrafter"/>
</dbReference>
<dbReference type="PROSITE" id="PS50972">
    <property type="entry name" value="PTERIN_BINDING"/>
    <property type="match status" value="1"/>
</dbReference>
<comment type="similarity">
    <text evidence="5">Belongs to the vitamin-B12 dependent methionine synthase family.</text>
</comment>
<feature type="domain" description="Hcy-binding" evidence="25">
    <location>
        <begin position="9"/>
        <end position="327"/>
    </location>
</feature>
<dbReference type="Gene3D" id="1.10.1240.10">
    <property type="entry name" value="Methionine synthase domain"/>
    <property type="match status" value="1"/>
</dbReference>
<evidence type="ECO:0000256" key="16">
    <source>
        <dbReference type="ARBA" id="ARBA00023167"/>
    </source>
</evidence>
<comment type="cofactor">
    <cofactor evidence="2 21 24">
        <name>Zn(2+)</name>
        <dbReference type="ChEBI" id="CHEBI:29105"/>
    </cofactor>
</comment>
<dbReference type="FunFam" id="1.10.1240.10:FF:000001">
    <property type="entry name" value="Methionine synthase"/>
    <property type="match status" value="1"/>
</dbReference>
<dbReference type="InterPro" id="IPR004223">
    <property type="entry name" value="VitB12-dep_Met_synth_activ_dom"/>
</dbReference>
<dbReference type="PIRSF" id="PIRSF000381">
    <property type="entry name" value="MetH"/>
    <property type="match status" value="1"/>
</dbReference>
<dbReference type="InterPro" id="IPR036594">
    <property type="entry name" value="Meth_synthase_dom"/>
</dbReference>
<dbReference type="EC" id="2.1.1.13" evidence="6 20"/>
<dbReference type="SUPFAM" id="SSF52242">
    <property type="entry name" value="Cobalamin (vitamin B12)-binding domain"/>
    <property type="match status" value="1"/>
</dbReference>
<dbReference type="GO" id="GO:0031419">
    <property type="term" value="F:cobalamin binding"/>
    <property type="evidence" value="ECO:0007669"/>
    <property type="project" value="UniProtKB-UniRule"/>
</dbReference>
<evidence type="ECO:0000256" key="18">
    <source>
        <dbReference type="ARBA" id="ARBA00025552"/>
    </source>
</evidence>
<keyword evidence="12 21" id="KW-0949">S-adenosyl-L-methionine</keyword>
<organism evidence="30 31">
    <name type="scientific">Hymenobacter cyanobacteriorum</name>
    <dbReference type="NCBI Taxonomy" id="2926463"/>
    <lineage>
        <taxon>Bacteria</taxon>
        <taxon>Pseudomonadati</taxon>
        <taxon>Bacteroidota</taxon>
        <taxon>Cytophagia</taxon>
        <taxon>Cytophagales</taxon>
        <taxon>Hymenobacteraceae</taxon>
        <taxon>Hymenobacter</taxon>
    </lineage>
</organism>
<feature type="binding site" evidence="23">
    <location>
        <position position="1138"/>
    </location>
    <ligand>
        <name>S-adenosyl-L-methionine</name>
        <dbReference type="ChEBI" id="CHEBI:59789"/>
    </ligand>
</feature>
<dbReference type="Pfam" id="PF02310">
    <property type="entry name" value="B12-binding"/>
    <property type="match status" value="1"/>
</dbReference>
<comment type="pathway">
    <text evidence="4 21">Amino-acid biosynthesis; L-methionine biosynthesis via de novo pathway; L-methionine from L-homocysteine (MetH route): step 1/1.</text>
</comment>
<evidence type="ECO:0000256" key="21">
    <source>
        <dbReference type="PIRNR" id="PIRNR000381"/>
    </source>
</evidence>
<dbReference type="SUPFAM" id="SSF51717">
    <property type="entry name" value="Dihydropteroate synthetase-like"/>
    <property type="match status" value="1"/>
</dbReference>
<dbReference type="Gene3D" id="3.40.50.280">
    <property type="entry name" value="Cobalamin-binding domain"/>
    <property type="match status" value="1"/>
</dbReference>
<dbReference type="NCBIfam" id="TIGR02082">
    <property type="entry name" value="metH"/>
    <property type="match status" value="1"/>
</dbReference>
<evidence type="ECO:0000259" key="29">
    <source>
        <dbReference type="PROSITE" id="PS51337"/>
    </source>
</evidence>
<evidence type="ECO:0000256" key="20">
    <source>
        <dbReference type="NCBIfam" id="TIGR02082"/>
    </source>
</evidence>
<evidence type="ECO:0000259" key="25">
    <source>
        <dbReference type="PROSITE" id="PS50970"/>
    </source>
</evidence>
<evidence type="ECO:0000256" key="8">
    <source>
        <dbReference type="ARBA" id="ARBA00022603"/>
    </source>
</evidence>
<feature type="binding site" evidence="23">
    <location>
        <position position="862"/>
    </location>
    <ligand>
        <name>methylcob(III)alamin</name>
        <dbReference type="ChEBI" id="CHEBI:28115"/>
    </ligand>
</feature>
<sequence>MSTATLAAPSPLPELLRQRLLILDGAMGTMIQRHPLTEEDFRGTRFADHPKPLRGNNDLLSITRPDIIKGIHAEYFAAGADMVETNTFSGTTIAQADYGLEHVVYELNYESARLAREAADEYSTPERPRFVAGAVGPTNRTASLSPDVNRPGFRAVTFDELATAYLEQVRGLVDGGVDTLLIETIFDTLNAKAALYAVQKFFDEGGRVVPVMISGTITDASGRTLSGQTVEAFWNSIRHLPLLSVGLNCALGADQLRQYVQELSRISDVHISAYPNAGLPNAFGGYDESAQEFAALVEEYLKEGIVTVVGGCCGTTPQHIAELSKLAERYKPRQLPSEHTPSTRLSGLEPFTIKEESLFVNVGERCNVTGSRAFARLIRTGAYEEALAVARLQVEEGAQVLDINMDEGMLDSEQVMTTFLHLIASEPDIARVPVMIDSSKWSVLEAGLKCVQGKSIVNSISLKEGEEAFRERAHTVRQYGAAVVVMAFDENGQADSLERRIEICQRSYDILVKEVGFDPSDIIFDPNILTVGTGMDEHRNYALDFIETVRWIKGNLPGALTSGGISNISFSFRGNDVVREAMHTAFLYHAIRAGLDMGIVNPGQLGVYDEIEPHLLELAEDVLLNRRADATERLVEFADTVKQKDKAEVKADEWRSLPVQERLSHALVKGITEFIDEDTEAARLELDRPLNVIEGPLMAGMNVVGDLFGAGKMFLPQVVKSARVMKKAVAYLEPYLLADKQGSDRQTAGKILMATVKGDVHDIGKNIVGVVLACNNFDIIDLGVMVPLEKILDEAQKQNVDVIGLSGLITPSLDEMVYVAQAMEKRGMKVPLLIGGATTSRLHTAVKIAPSYSGAVVHVNDASRSVGVAAGLLGSGEKAYAQTVADDYAALRADYASRQRDKSYLTIEAARANGFKSDWNTVSITKPSFLGTKVLEDYDLAELARYIDWTPFFHTWELKGRYPRILEDETLGEAATKLFADAQAMLAKIIDGKLLTARAVLGFWPANTKDYDTIEIYADDTREAVATEFFTLRQQGEKGPKIPNIAFSDFLAPKESGRADYMGGFAVTAGIGIEKLIEQYEADHDDYSSIMVKALADRLAEAFAERLHERVRREFWGYAPDEHLTGEELVQEKYRGVRPAPGYPGCPDHTEKITLFQLLDAGAKTGITLTENLAMYPASSVSGMYYAHPDSRYFGLGRIGVDQVADIAQRKHMPLAELERWLMPNLNYEPKN</sequence>
<dbReference type="GO" id="GO:0005829">
    <property type="term" value="C:cytosol"/>
    <property type="evidence" value="ECO:0007669"/>
    <property type="project" value="TreeGrafter"/>
</dbReference>
<comment type="cofactor">
    <cofactor evidence="3 21 22">
        <name>methylcob(III)alamin</name>
        <dbReference type="ChEBI" id="CHEBI:28115"/>
    </cofactor>
</comment>
<comment type="caution">
    <text evidence="30">The sequence shown here is derived from an EMBL/GenBank/DDBJ whole genome shotgun (WGS) entry which is preliminary data.</text>
</comment>
<keyword evidence="31" id="KW-1185">Reference proteome</keyword>
<dbReference type="PROSITE" id="PS50970">
    <property type="entry name" value="HCY"/>
    <property type="match status" value="1"/>
</dbReference>
<keyword evidence="10 21" id="KW-0846">Cobalamin</keyword>
<comment type="function">
    <text evidence="18 21">Catalyzes the transfer of a methyl group from methyl-cobalamin to homocysteine, yielding enzyme-bound cob(I)alamin and methionine. Subsequently, remethylates the cofactor using methyltetrahydrofolate.</text>
</comment>
<dbReference type="PANTHER" id="PTHR45833">
    <property type="entry name" value="METHIONINE SYNTHASE"/>
    <property type="match status" value="1"/>
</dbReference>
<dbReference type="Gene3D" id="3.20.20.330">
    <property type="entry name" value="Homocysteine-binding-like domain"/>
    <property type="match status" value="1"/>
</dbReference>
<evidence type="ECO:0000256" key="3">
    <source>
        <dbReference type="ARBA" id="ARBA00001956"/>
    </source>
</evidence>
<dbReference type="AlphaFoldDB" id="A0A9X2AHT7"/>
<feature type="binding site" evidence="22 24">
    <location>
        <position position="249"/>
    </location>
    <ligand>
        <name>Zn(2+)</name>
        <dbReference type="ChEBI" id="CHEBI:29105"/>
    </ligand>
</feature>
<feature type="domain" description="Pterin-binding" evidence="26">
    <location>
        <begin position="359"/>
        <end position="624"/>
    </location>
</feature>
<reference evidence="30" key="1">
    <citation type="submission" date="2022-03" db="EMBL/GenBank/DDBJ databases">
        <title>Bacterial whole genome sequence for Hymenobacter sp. DH14.</title>
        <authorList>
            <person name="Le V."/>
        </authorList>
    </citation>
    <scope>NUCLEOTIDE SEQUENCE</scope>
    <source>
        <strain evidence="30">DH14</strain>
    </source>
</reference>
<evidence type="ECO:0000256" key="17">
    <source>
        <dbReference type="ARBA" id="ARBA00023285"/>
    </source>
</evidence>
<dbReference type="InterPro" id="IPR011822">
    <property type="entry name" value="MetH"/>
</dbReference>
<dbReference type="SUPFAM" id="SSF47644">
    <property type="entry name" value="Methionine synthase domain"/>
    <property type="match status" value="1"/>
</dbReference>
<evidence type="ECO:0000256" key="23">
    <source>
        <dbReference type="PIRSR" id="PIRSR000381-2"/>
    </source>
</evidence>
<feature type="domain" description="B12-binding" evidence="28">
    <location>
        <begin position="748"/>
        <end position="883"/>
    </location>
</feature>
<evidence type="ECO:0000256" key="14">
    <source>
        <dbReference type="ARBA" id="ARBA00022737"/>
    </source>
</evidence>
<dbReference type="PROSITE" id="PS51332">
    <property type="entry name" value="B12_BINDING"/>
    <property type="match status" value="1"/>
</dbReference>
<dbReference type="Pfam" id="PF02965">
    <property type="entry name" value="Met_synt_B12"/>
    <property type="match status" value="1"/>
</dbReference>
<evidence type="ECO:0000256" key="12">
    <source>
        <dbReference type="ARBA" id="ARBA00022691"/>
    </source>
</evidence>
<dbReference type="Gene3D" id="3.20.20.20">
    <property type="entry name" value="Dihydropteroate synthase-like"/>
    <property type="match status" value="1"/>
</dbReference>
<evidence type="ECO:0000313" key="30">
    <source>
        <dbReference type="EMBL" id="MCI1190117.1"/>
    </source>
</evidence>
<evidence type="ECO:0000256" key="13">
    <source>
        <dbReference type="ARBA" id="ARBA00022723"/>
    </source>
</evidence>
<evidence type="ECO:0000256" key="19">
    <source>
        <dbReference type="ARBA" id="ARBA00031040"/>
    </source>
</evidence>
<dbReference type="GO" id="GO:0046653">
    <property type="term" value="P:tetrahydrofolate metabolic process"/>
    <property type="evidence" value="ECO:0007669"/>
    <property type="project" value="TreeGrafter"/>
</dbReference>
<evidence type="ECO:0000256" key="15">
    <source>
        <dbReference type="ARBA" id="ARBA00022833"/>
    </source>
</evidence>
<feature type="binding site" evidence="22 24">
    <location>
        <position position="313"/>
    </location>
    <ligand>
        <name>Zn(2+)</name>
        <dbReference type="ChEBI" id="CHEBI:29105"/>
    </ligand>
</feature>
<dbReference type="CDD" id="cd02069">
    <property type="entry name" value="methionine_synthase_B12_BD"/>
    <property type="match status" value="1"/>
</dbReference>
<evidence type="ECO:0000256" key="9">
    <source>
        <dbReference type="ARBA" id="ARBA00022605"/>
    </source>
</evidence>
<evidence type="ECO:0000259" key="27">
    <source>
        <dbReference type="PROSITE" id="PS50974"/>
    </source>
</evidence>
<dbReference type="Gene3D" id="3.10.196.10">
    <property type="entry name" value="Vitamin B12-dependent methionine synthase, activation domain"/>
    <property type="match status" value="1"/>
</dbReference>
<evidence type="ECO:0000256" key="4">
    <source>
        <dbReference type="ARBA" id="ARBA00005178"/>
    </source>
</evidence>
<feature type="binding site" evidence="23">
    <location>
        <position position="694"/>
    </location>
    <ligand>
        <name>methylcob(III)alamin</name>
        <dbReference type="ChEBI" id="CHEBI:28115"/>
    </ligand>
</feature>
<evidence type="ECO:0000256" key="6">
    <source>
        <dbReference type="ARBA" id="ARBA00012032"/>
    </source>
</evidence>
<dbReference type="Pfam" id="PF02574">
    <property type="entry name" value="S-methyl_trans"/>
    <property type="match status" value="1"/>
</dbReference>
<dbReference type="Pfam" id="PF02607">
    <property type="entry name" value="B12-binding_2"/>
    <property type="match status" value="1"/>
</dbReference>
<dbReference type="EMBL" id="JALBGC010000007">
    <property type="protein sequence ID" value="MCI1190117.1"/>
    <property type="molecule type" value="Genomic_DNA"/>
</dbReference>
<dbReference type="Gene3D" id="1.10.288.10">
    <property type="entry name" value="Cobalamin-dependent Methionine Synthase, domain 2"/>
    <property type="match status" value="1"/>
</dbReference>
<dbReference type="SUPFAM" id="SSF82282">
    <property type="entry name" value="Homocysteine S-methyltransferase"/>
    <property type="match status" value="1"/>
</dbReference>
<dbReference type="FunFam" id="3.40.50.280:FF:000001">
    <property type="entry name" value="Methionine synthase"/>
    <property type="match status" value="1"/>
</dbReference>
<keyword evidence="15 21" id="KW-0862">Zinc</keyword>
<feature type="binding site" evidence="23">
    <location>
        <begin position="1193"/>
        <end position="1194"/>
    </location>
    <ligand>
        <name>S-adenosyl-L-methionine</name>
        <dbReference type="ChEBI" id="CHEBI:59789"/>
    </ligand>
</feature>
<gene>
    <name evidence="30" type="primary">metH</name>
    <name evidence="30" type="ORF">MON38_22050</name>
</gene>
<feature type="binding site" evidence="23">
    <location>
        <begin position="758"/>
        <end position="762"/>
    </location>
    <ligand>
        <name>methylcob(III)alamin</name>
        <dbReference type="ChEBI" id="CHEBI:28115"/>
    </ligand>
</feature>
<dbReference type="PROSITE" id="PS51337">
    <property type="entry name" value="B12_BINDING_NTER"/>
    <property type="match status" value="1"/>
</dbReference>
<feature type="binding site" description="axial binding residue" evidence="22">
    <location>
        <position position="761"/>
    </location>
    <ligand>
        <name>methylcob(III)alamin</name>
        <dbReference type="ChEBI" id="CHEBI:28115"/>
    </ligand>
    <ligandPart>
        <name>Co</name>
        <dbReference type="ChEBI" id="CHEBI:27638"/>
    </ligandPart>
</feature>
<dbReference type="GO" id="GO:0032259">
    <property type="term" value="P:methylation"/>
    <property type="evidence" value="ECO:0007669"/>
    <property type="project" value="UniProtKB-KW"/>
</dbReference>
<dbReference type="InterPro" id="IPR003759">
    <property type="entry name" value="Cbl-bd_cap"/>
</dbReference>
<dbReference type="InterPro" id="IPR050554">
    <property type="entry name" value="Met_Synthase/Corrinoid"/>
</dbReference>
<keyword evidence="16 21" id="KW-0486">Methionine biosynthesis</keyword>
<dbReference type="InterPro" id="IPR000489">
    <property type="entry name" value="Pterin-binding_dom"/>
</dbReference>
<dbReference type="InterPro" id="IPR037010">
    <property type="entry name" value="VitB12-dep_Met_synth_activ_sf"/>
</dbReference>
<keyword evidence="13 21" id="KW-0479">Metal-binding</keyword>
<evidence type="ECO:0000256" key="22">
    <source>
        <dbReference type="PIRSR" id="PIRSR000381-1"/>
    </source>
</evidence>
<dbReference type="RefSeq" id="WP_241938322.1">
    <property type="nucleotide sequence ID" value="NZ_JALBGC010000007.1"/>
</dbReference>
<dbReference type="InterPro" id="IPR033706">
    <property type="entry name" value="Met_synthase_B12-bd"/>
</dbReference>
<dbReference type="InterPro" id="IPR036724">
    <property type="entry name" value="Cobalamin-bd_sf"/>
</dbReference>
<feature type="binding site" evidence="23">
    <location>
        <position position="810"/>
    </location>
    <ligand>
        <name>methylcob(III)alamin</name>
        <dbReference type="ChEBI" id="CHEBI:28115"/>
    </ligand>
</feature>
<evidence type="ECO:0000256" key="5">
    <source>
        <dbReference type="ARBA" id="ARBA00010398"/>
    </source>
</evidence>
<evidence type="ECO:0000256" key="11">
    <source>
        <dbReference type="ARBA" id="ARBA00022679"/>
    </source>
</evidence>
<dbReference type="GO" id="GO:0008270">
    <property type="term" value="F:zinc ion binding"/>
    <property type="evidence" value="ECO:0007669"/>
    <property type="project" value="UniProtKB-UniRule"/>
</dbReference>